<dbReference type="InterPro" id="IPR039607">
    <property type="entry name" value="VQ_8/17/18/20/21/25"/>
</dbReference>
<gene>
    <name evidence="3" type="ORF">C2S53_012399</name>
</gene>
<dbReference type="Proteomes" id="UP001190926">
    <property type="component" value="Unassembled WGS sequence"/>
</dbReference>
<name>A0AAD4JJY1_PERFH</name>
<evidence type="ECO:0000313" key="3">
    <source>
        <dbReference type="EMBL" id="KAH6835235.1"/>
    </source>
</evidence>
<dbReference type="AlphaFoldDB" id="A0AAD4JJY1"/>
<dbReference type="PANTHER" id="PTHR33143:SF6">
    <property type="entry name" value="OS08G0102900 PROTEIN"/>
    <property type="match status" value="1"/>
</dbReference>
<sequence length="202" mass="22493">MPGSPSRQSPRSDLHLQGRRPPPLRLNNESRKIRKQEAAAKAKSHHHHHPPPSPVIIYTVSPEPIHVHKNEFMSVVQRLTGSNSSSSPPANAFQENGGGIFPSENAELPPEWRETAQVFDCGAAEIQPTSTWQFHGISAMPQNLFRHASDSYPFSYLPHLNNTGLHGNMNLNNNLENNLITSQMMNMPSPSVLDLFNSFSHI</sequence>
<evidence type="ECO:0000256" key="1">
    <source>
        <dbReference type="SAM" id="MobiDB-lite"/>
    </source>
</evidence>
<dbReference type="EMBL" id="SDAM02000037">
    <property type="protein sequence ID" value="KAH6835235.1"/>
    <property type="molecule type" value="Genomic_DNA"/>
</dbReference>
<feature type="region of interest" description="Disordered" evidence="1">
    <location>
        <begin position="1"/>
        <end position="54"/>
    </location>
</feature>
<comment type="caution">
    <text evidence="3">The sequence shown here is derived from an EMBL/GenBank/DDBJ whole genome shotgun (WGS) entry which is preliminary data.</text>
</comment>
<dbReference type="Pfam" id="PF05678">
    <property type="entry name" value="VQ"/>
    <property type="match status" value="1"/>
</dbReference>
<dbReference type="InterPro" id="IPR008889">
    <property type="entry name" value="VQ"/>
</dbReference>
<feature type="domain" description="VQ" evidence="2">
    <location>
        <begin position="59"/>
        <end position="85"/>
    </location>
</feature>
<proteinExistence type="predicted"/>
<reference evidence="3 4" key="1">
    <citation type="journal article" date="2021" name="Nat. Commun.">
        <title>Incipient diploidization of the medicinal plant Perilla within 10,000 years.</title>
        <authorList>
            <person name="Zhang Y."/>
            <person name="Shen Q."/>
            <person name="Leng L."/>
            <person name="Zhang D."/>
            <person name="Chen S."/>
            <person name="Shi Y."/>
            <person name="Ning Z."/>
            <person name="Chen S."/>
        </authorList>
    </citation>
    <scope>NUCLEOTIDE SEQUENCE [LARGE SCALE GENOMIC DNA]</scope>
    <source>
        <strain evidence="4">cv. PC099</strain>
    </source>
</reference>
<feature type="compositionally biased region" description="Basic and acidic residues" evidence="1">
    <location>
        <begin position="28"/>
        <end position="40"/>
    </location>
</feature>
<evidence type="ECO:0000313" key="4">
    <source>
        <dbReference type="Proteomes" id="UP001190926"/>
    </source>
</evidence>
<dbReference type="GO" id="GO:0005634">
    <property type="term" value="C:nucleus"/>
    <property type="evidence" value="ECO:0007669"/>
    <property type="project" value="TreeGrafter"/>
</dbReference>
<dbReference type="PANTHER" id="PTHR33143">
    <property type="entry name" value="F16F4.1 PROTEIN-RELATED"/>
    <property type="match status" value="1"/>
</dbReference>
<accession>A0AAD4JJY1</accession>
<organism evidence="3 4">
    <name type="scientific">Perilla frutescens var. hirtella</name>
    <name type="common">Perilla citriodora</name>
    <name type="synonym">Perilla setoyensis</name>
    <dbReference type="NCBI Taxonomy" id="608512"/>
    <lineage>
        <taxon>Eukaryota</taxon>
        <taxon>Viridiplantae</taxon>
        <taxon>Streptophyta</taxon>
        <taxon>Embryophyta</taxon>
        <taxon>Tracheophyta</taxon>
        <taxon>Spermatophyta</taxon>
        <taxon>Magnoliopsida</taxon>
        <taxon>eudicotyledons</taxon>
        <taxon>Gunneridae</taxon>
        <taxon>Pentapetalae</taxon>
        <taxon>asterids</taxon>
        <taxon>lamiids</taxon>
        <taxon>Lamiales</taxon>
        <taxon>Lamiaceae</taxon>
        <taxon>Nepetoideae</taxon>
        <taxon>Elsholtzieae</taxon>
        <taxon>Perilla</taxon>
    </lineage>
</organism>
<protein>
    <recommendedName>
        <fullName evidence="2">VQ domain-containing protein</fullName>
    </recommendedName>
</protein>
<keyword evidence="4" id="KW-1185">Reference proteome</keyword>
<evidence type="ECO:0000259" key="2">
    <source>
        <dbReference type="Pfam" id="PF05678"/>
    </source>
</evidence>